<keyword evidence="2" id="KW-1185">Reference proteome</keyword>
<sequence>MTIEQIDAIEMAAHRVKSLGALLTLLATALRDAGTHAVAALEVLDFMAGHIAADLSKITDGLEPTE</sequence>
<organism evidence="1 2">
    <name type="scientific">Edaphosphingomonas laterariae</name>
    <dbReference type="NCBI Taxonomy" id="861865"/>
    <lineage>
        <taxon>Bacteria</taxon>
        <taxon>Pseudomonadati</taxon>
        <taxon>Pseudomonadota</taxon>
        <taxon>Alphaproteobacteria</taxon>
        <taxon>Sphingomonadales</taxon>
        <taxon>Rhizorhabdaceae</taxon>
        <taxon>Edaphosphingomonas</taxon>
    </lineage>
</organism>
<evidence type="ECO:0000313" key="2">
    <source>
        <dbReference type="Proteomes" id="UP000198281"/>
    </source>
</evidence>
<gene>
    <name evidence="1" type="ORF">SAMN06295912_13546</name>
</gene>
<evidence type="ECO:0000313" key="1">
    <source>
        <dbReference type="EMBL" id="SNT06237.1"/>
    </source>
</evidence>
<dbReference type="RefSeq" id="WP_089221043.1">
    <property type="nucleotide sequence ID" value="NZ_FZOS01000035.1"/>
</dbReference>
<name>A0A239JK60_9SPHN</name>
<dbReference type="AlphaFoldDB" id="A0A239JK60"/>
<reference evidence="2" key="1">
    <citation type="submission" date="2017-06" db="EMBL/GenBank/DDBJ databases">
        <authorList>
            <person name="Varghese N."/>
            <person name="Submissions S."/>
        </authorList>
    </citation>
    <scope>NUCLEOTIDE SEQUENCE [LARGE SCALE GENOMIC DNA]</scope>
    <source>
        <strain evidence="2">LNB2</strain>
    </source>
</reference>
<dbReference type="Proteomes" id="UP000198281">
    <property type="component" value="Unassembled WGS sequence"/>
</dbReference>
<dbReference type="EMBL" id="FZOS01000035">
    <property type="protein sequence ID" value="SNT06237.1"/>
    <property type="molecule type" value="Genomic_DNA"/>
</dbReference>
<protein>
    <submittedName>
        <fullName evidence="1">Uncharacterized protein</fullName>
    </submittedName>
</protein>
<accession>A0A239JK60</accession>
<proteinExistence type="predicted"/>